<reference evidence="2" key="1">
    <citation type="journal article" date="2014" name="PLoS ONE">
        <title>Transcriptome-Based Identification of ABC Transporters in the Western Tarnished Plant Bug Lygus hesperus.</title>
        <authorList>
            <person name="Hull J.J."/>
            <person name="Chaney K."/>
            <person name="Geib S.M."/>
            <person name="Fabrick J.A."/>
            <person name="Brent C.S."/>
            <person name="Walsh D."/>
            <person name="Lavine L.C."/>
        </authorList>
    </citation>
    <scope>NUCLEOTIDE SEQUENCE</scope>
</reference>
<evidence type="ECO:0000256" key="1">
    <source>
        <dbReference type="SAM" id="MobiDB-lite"/>
    </source>
</evidence>
<dbReference type="AlphaFoldDB" id="A0A0A9YTX3"/>
<organism evidence="2">
    <name type="scientific">Lygus hesperus</name>
    <name type="common">Western plant bug</name>
    <dbReference type="NCBI Taxonomy" id="30085"/>
    <lineage>
        <taxon>Eukaryota</taxon>
        <taxon>Metazoa</taxon>
        <taxon>Ecdysozoa</taxon>
        <taxon>Arthropoda</taxon>
        <taxon>Hexapoda</taxon>
        <taxon>Insecta</taxon>
        <taxon>Pterygota</taxon>
        <taxon>Neoptera</taxon>
        <taxon>Paraneoptera</taxon>
        <taxon>Hemiptera</taxon>
        <taxon>Heteroptera</taxon>
        <taxon>Panheteroptera</taxon>
        <taxon>Cimicomorpha</taxon>
        <taxon>Miridae</taxon>
        <taxon>Mirini</taxon>
        <taxon>Lygus</taxon>
    </lineage>
</organism>
<reference evidence="2" key="2">
    <citation type="submission" date="2014-07" db="EMBL/GenBank/DDBJ databases">
        <authorList>
            <person name="Hull J."/>
        </authorList>
    </citation>
    <scope>NUCLEOTIDE SEQUENCE</scope>
</reference>
<accession>A0A0A9YTX3</accession>
<feature type="non-terminal residue" evidence="2">
    <location>
        <position position="1"/>
    </location>
</feature>
<sequence>DLTAAAATAAAAARYAVGTTPATVETGPAGEPAVPVRTMVAAPPMWTGHAMGALLVRRRMQCSNEPRRREDASPQPSVPCSPPESKWTQAWDRGGRTNHKSTGEWRRRRHGVRSAVATRDTGERTMQYRYSTSKSS</sequence>
<protein>
    <submittedName>
        <fullName evidence="2">SHC SH2 domain-binding protein 1-like protein</fullName>
    </submittedName>
</protein>
<dbReference type="EMBL" id="GBHO01008000">
    <property type="protein sequence ID" value="JAG35604.1"/>
    <property type="molecule type" value="Transcribed_RNA"/>
</dbReference>
<name>A0A0A9YTX3_LYGHE</name>
<gene>
    <name evidence="2" type="primary">Shcbp1l</name>
    <name evidence="2" type="ORF">CM83_4389</name>
</gene>
<evidence type="ECO:0000313" key="2">
    <source>
        <dbReference type="EMBL" id="JAG35604.1"/>
    </source>
</evidence>
<feature type="region of interest" description="Disordered" evidence="1">
    <location>
        <begin position="61"/>
        <end position="136"/>
    </location>
</feature>
<proteinExistence type="predicted"/>